<keyword evidence="2" id="KW-1185">Reference proteome</keyword>
<dbReference type="RefSeq" id="WP_393010894.1">
    <property type="nucleotide sequence ID" value="NZ_JAZAQF010000022.1"/>
</dbReference>
<dbReference type="Proteomes" id="UP001604335">
    <property type="component" value="Unassembled WGS sequence"/>
</dbReference>
<reference evidence="2" key="1">
    <citation type="journal article" date="2024" name="Algal Res.">
        <title>Biochemical, toxicological and genomic investigation of a high-biomass producing Limnothrix strain isolated from Italian shallow drinking water reservoir.</title>
        <authorList>
            <person name="Simonazzi M."/>
            <person name="Shishido T.K."/>
            <person name="Delbaje E."/>
            <person name="Wahlsten M."/>
            <person name="Fewer D.P."/>
            <person name="Sivonen K."/>
            <person name="Pezzolesi L."/>
            <person name="Pistocchi R."/>
        </authorList>
    </citation>
    <scope>NUCLEOTIDE SEQUENCE [LARGE SCALE GENOMIC DNA]</scope>
    <source>
        <strain evidence="2">LRLZ20PSL1</strain>
    </source>
</reference>
<gene>
    <name evidence="1" type="ORF">VPK24_04310</name>
</gene>
<evidence type="ECO:0000313" key="1">
    <source>
        <dbReference type="EMBL" id="MFG3816851.1"/>
    </source>
</evidence>
<accession>A0ABW7C6N8</accession>
<proteinExistence type="predicted"/>
<evidence type="ECO:0000313" key="2">
    <source>
        <dbReference type="Proteomes" id="UP001604335"/>
    </source>
</evidence>
<protein>
    <submittedName>
        <fullName evidence="1">Uncharacterized protein</fullName>
    </submittedName>
</protein>
<name>A0ABW7C6N8_9CYAN</name>
<comment type="caution">
    <text evidence="1">The sequence shown here is derived from an EMBL/GenBank/DDBJ whole genome shotgun (WGS) entry which is preliminary data.</text>
</comment>
<sequence>MGTTLKPVSTIATDFKERLAVPVARYALPIRGVDFPECLDSCLNSYSLYLAY</sequence>
<organism evidence="1 2">
    <name type="scientific">Limnothrix redekei LRLZ20PSL1</name>
    <dbReference type="NCBI Taxonomy" id="3112953"/>
    <lineage>
        <taxon>Bacteria</taxon>
        <taxon>Bacillati</taxon>
        <taxon>Cyanobacteriota</taxon>
        <taxon>Cyanophyceae</taxon>
        <taxon>Pseudanabaenales</taxon>
        <taxon>Pseudanabaenaceae</taxon>
        <taxon>Limnothrix</taxon>
    </lineage>
</organism>
<dbReference type="EMBL" id="JAZAQF010000022">
    <property type="protein sequence ID" value="MFG3816851.1"/>
    <property type="molecule type" value="Genomic_DNA"/>
</dbReference>